<protein>
    <submittedName>
        <fullName evidence="5">Alanine racemase</fullName>
        <ecNumber evidence="5">5.1.1.1</ecNumber>
    </submittedName>
</protein>
<dbReference type="Proteomes" id="UP000248536">
    <property type="component" value="Chromosome"/>
</dbReference>
<accession>A0A2Z4LQR0</accession>
<dbReference type="GO" id="GO:0005829">
    <property type="term" value="C:cytosol"/>
    <property type="evidence" value="ECO:0007669"/>
    <property type="project" value="TreeGrafter"/>
</dbReference>
<dbReference type="GO" id="GO:0030170">
    <property type="term" value="F:pyridoxal phosphate binding"/>
    <property type="evidence" value="ECO:0007669"/>
    <property type="project" value="TreeGrafter"/>
</dbReference>
<organism evidence="5 6">
    <name type="scientific">Flagellimonas maritima</name>
    <dbReference type="NCBI Taxonomy" id="1383885"/>
    <lineage>
        <taxon>Bacteria</taxon>
        <taxon>Pseudomonadati</taxon>
        <taxon>Bacteroidota</taxon>
        <taxon>Flavobacteriia</taxon>
        <taxon>Flavobacteriales</taxon>
        <taxon>Flavobacteriaceae</taxon>
        <taxon>Flagellimonas</taxon>
    </lineage>
</organism>
<evidence type="ECO:0000256" key="1">
    <source>
        <dbReference type="ARBA" id="ARBA00001933"/>
    </source>
</evidence>
<evidence type="ECO:0000256" key="2">
    <source>
        <dbReference type="ARBA" id="ARBA00022898"/>
    </source>
</evidence>
<dbReference type="GO" id="GO:0008784">
    <property type="term" value="F:alanine racemase activity"/>
    <property type="evidence" value="ECO:0007669"/>
    <property type="project" value="UniProtKB-EC"/>
</dbReference>
<dbReference type="InterPro" id="IPR029066">
    <property type="entry name" value="PLP-binding_barrel"/>
</dbReference>
<proteinExistence type="predicted"/>
<name>A0A2Z4LQR0_9FLAO</name>
<evidence type="ECO:0000313" key="5">
    <source>
        <dbReference type="EMBL" id="AWX43738.1"/>
    </source>
</evidence>
<dbReference type="InterPro" id="IPR001608">
    <property type="entry name" value="Ala_racemase_N"/>
</dbReference>
<dbReference type="PANTHER" id="PTHR30511:SF3">
    <property type="entry name" value="LYSINE RACEMASE"/>
    <property type="match status" value="1"/>
</dbReference>
<feature type="domain" description="Alanine racemase N-terminal" evidence="4">
    <location>
        <begin position="8"/>
        <end position="227"/>
    </location>
</feature>
<evidence type="ECO:0000313" key="6">
    <source>
        <dbReference type="Proteomes" id="UP000248536"/>
    </source>
</evidence>
<evidence type="ECO:0000256" key="3">
    <source>
        <dbReference type="ARBA" id="ARBA00023235"/>
    </source>
</evidence>
<keyword evidence="2" id="KW-0663">Pyridoxal phosphate</keyword>
<sequence>MNLPRIDIDLAKIAHNVQQLKKLYGSKGIDIIGVTKVIGGNPIIADVLVQNGIEILADSRIANIIKMRRAGIRAQYLLLRTPALSQVENVVTHTNISLNSELEVLKKLSEYALKNHIIHKVVLMVELGDLREGIMPSEMDAIVKVVLKLKGLALVGIGTNLACFGGISPDEDKMNELSSIAIRLEEKFKITLAMVSGGNSANYKWFTSSKDVGRINSLRVGESIFLGREALCRKPILGLFTDIFTLMAEVIEAKRKPSQPYGTVYQNASGNTPRFKNKGFMDRAVLAIGTQDVVVSGITPKQEIIVLGATSDHMLIDNTKTSLRVGNTVAFNLNYSALLSVFCTPSIVKNTINQYECANIL</sequence>
<dbReference type="KEGG" id="spon:HME9304_00729"/>
<dbReference type="RefSeq" id="WP_164674754.1">
    <property type="nucleotide sequence ID" value="NZ_CP030104.1"/>
</dbReference>
<keyword evidence="3 5" id="KW-0413">Isomerase</keyword>
<dbReference type="Pfam" id="PF01168">
    <property type="entry name" value="Ala_racemase_N"/>
    <property type="match status" value="1"/>
</dbReference>
<dbReference type="SUPFAM" id="SSF51419">
    <property type="entry name" value="PLP-binding barrel"/>
    <property type="match status" value="1"/>
</dbReference>
<dbReference type="AlphaFoldDB" id="A0A2Z4LQR0"/>
<dbReference type="PANTHER" id="PTHR30511">
    <property type="entry name" value="ALANINE RACEMASE"/>
    <property type="match status" value="1"/>
</dbReference>
<evidence type="ECO:0000259" key="4">
    <source>
        <dbReference type="Pfam" id="PF01168"/>
    </source>
</evidence>
<dbReference type="InterPro" id="IPR000821">
    <property type="entry name" value="Ala_racemase"/>
</dbReference>
<dbReference type="Gene3D" id="3.20.20.10">
    <property type="entry name" value="Alanine racemase"/>
    <property type="match status" value="1"/>
</dbReference>
<dbReference type="EMBL" id="CP030104">
    <property type="protein sequence ID" value="AWX43738.1"/>
    <property type="molecule type" value="Genomic_DNA"/>
</dbReference>
<reference evidence="5 6" key="1">
    <citation type="submission" date="2018-06" db="EMBL/GenBank/DDBJ databases">
        <title>Spongiibacterium sp. HME9304 Genome sequencing and assembly.</title>
        <authorList>
            <person name="Kang H."/>
            <person name="Kim H."/>
            <person name="Joh K."/>
        </authorList>
    </citation>
    <scope>NUCLEOTIDE SEQUENCE [LARGE SCALE GENOMIC DNA]</scope>
    <source>
        <strain evidence="5 6">HME9304</strain>
    </source>
</reference>
<dbReference type="EC" id="5.1.1.1" evidence="5"/>
<dbReference type="CDD" id="cd06815">
    <property type="entry name" value="PLPDE_III_AR_like_1"/>
    <property type="match status" value="1"/>
</dbReference>
<gene>
    <name evidence="5" type="ORF">HME9304_00729</name>
</gene>
<keyword evidence="6" id="KW-1185">Reference proteome</keyword>
<comment type="cofactor">
    <cofactor evidence="1">
        <name>pyridoxal 5'-phosphate</name>
        <dbReference type="ChEBI" id="CHEBI:597326"/>
    </cofactor>
</comment>